<dbReference type="AlphaFoldDB" id="A0AAX6S281"/>
<accession>A0AAX6S281</accession>
<dbReference type="RefSeq" id="XP_021103098.1">
    <property type="nucleotide sequence ID" value="XM_021247439.1"/>
</dbReference>
<reference evidence="3" key="1">
    <citation type="submission" date="2025-08" db="UniProtKB">
        <authorList>
            <consortium name="RefSeq"/>
        </authorList>
    </citation>
    <scope>IDENTIFICATION</scope>
</reference>
<evidence type="ECO:0000313" key="2">
    <source>
        <dbReference type="Proteomes" id="UP000694906"/>
    </source>
</evidence>
<feature type="region of interest" description="Disordered" evidence="1">
    <location>
        <begin position="34"/>
        <end position="99"/>
    </location>
</feature>
<gene>
    <name evidence="3" type="primary">LOC110346383</name>
</gene>
<dbReference type="GeneID" id="110346383"/>
<protein>
    <submittedName>
        <fullName evidence="3">Uncharacterized protein LOC110346383</fullName>
    </submittedName>
</protein>
<feature type="compositionally biased region" description="Low complexity" evidence="1">
    <location>
        <begin position="34"/>
        <end position="49"/>
    </location>
</feature>
<evidence type="ECO:0000313" key="3">
    <source>
        <dbReference type="RefSeq" id="XP_021103098.1"/>
    </source>
</evidence>
<keyword evidence="2" id="KW-1185">Reference proteome</keyword>
<organism evidence="2 3">
    <name type="scientific">Heterocephalus glaber</name>
    <name type="common">Naked mole rat</name>
    <dbReference type="NCBI Taxonomy" id="10181"/>
    <lineage>
        <taxon>Eukaryota</taxon>
        <taxon>Metazoa</taxon>
        <taxon>Chordata</taxon>
        <taxon>Craniata</taxon>
        <taxon>Vertebrata</taxon>
        <taxon>Euteleostomi</taxon>
        <taxon>Mammalia</taxon>
        <taxon>Eutheria</taxon>
        <taxon>Euarchontoglires</taxon>
        <taxon>Glires</taxon>
        <taxon>Rodentia</taxon>
        <taxon>Hystricomorpha</taxon>
        <taxon>Bathyergidae</taxon>
        <taxon>Heterocephalus</taxon>
    </lineage>
</organism>
<proteinExistence type="predicted"/>
<sequence>MAATGRAAGRERALEPGAGALLFLIQWRVVGPAAASGGALGSGSRSAPGRGRRRGLHPHDSATGAEPGAPSPGRRDTPRRGPLLAHAGGGPGHQRGVFDPESCLARGQLRGAQHKDWELFKKKKPKSGHFPGLGGKGRCTNPQGLKPICATHFVLRDSLDLSRFPHPQARLEQTCKSQFQMCLMEMQGAVWHRARNSALLLSSTSPKYSQPGLFGIYSHQFAIFYVAPV</sequence>
<dbReference type="Proteomes" id="UP000694906">
    <property type="component" value="Unplaced"/>
</dbReference>
<evidence type="ECO:0000256" key="1">
    <source>
        <dbReference type="SAM" id="MobiDB-lite"/>
    </source>
</evidence>
<name>A0AAX6S281_HETGA</name>